<name>A0A8D1GZ58_PIG</name>
<organism evidence="2 3">
    <name type="scientific">Sus scrofa</name>
    <name type="common">Pig</name>
    <dbReference type="NCBI Taxonomy" id="9823"/>
    <lineage>
        <taxon>Eukaryota</taxon>
        <taxon>Metazoa</taxon>
        <taxon>Chordata</taxon>
        <taxon>Craniata</taxon>
        <taxon>Vertebrata</taxon>
        <taxon>Euteleostomi</taxon>
        <taxon>Mammalia</taxon>
        <taxon>Eutheria</taxon>
        <taxon>Laurasiatheria</taxon>
        <taxon>Artiodactyla</taxon>
        <taxon>Suina</taxon>
        <taxon>Suidae</taxon>
        <taxon>Sus</taxon>
    </lineage>
</organism>
<feature type="transmembrane region" description="Helical" evidence="1">
    <location>
        <begin position="39"/>
        <end position="56"/>
    </location>
</feature>
<protein>
    <submittedName>
        <fullName evidence="2">Uncharacterized protein</fullName>
    </submittedName>
</protein>
<keyword evidence="1" id="KW-0812">Transmembrane</keyword>
<proteinExistence type="predicted"/>
<evidence type="ECO:0000256" key="1">
    <source>
        <dbReference type="SAM" id="Phobius"/>
    </source>
</evidence>
<dbReference type="Ensembl" id="ENSSSCT00045016399.1">
    <property type="protein sequence ID" value="ENSSSCP00045011330.1"/>
    <property type="gene ID" value="ENSSSCG00045009553.1"/>
</dbReference>
<reference evidence="2" key="1">
    <citation type="submission" date="2025-08" db="UniProtKB">
        <authorList>
            <consortium name="Ensembl"/>
        </authorList>
    </citation>
    <scope>IDENTIFICATION</scope>
</reference>
<evidence type="ECO:0000313" key="2">
    <source>
        <dbReference type="Ensembl" id="ENSSSCP00045011330.1"/>
    </source>
</evidence>
<feature type="transmembrane region" description="Helical" evidence="1">
    <location>
        <begin position="6"/>
        <end position="27"/>
    </location>
</feature>
<keyword evidence="1" id="KW-0472">Membrane</keyword>
<accession>A0A8D1GZ58</accession>
<evidence type="ECO:0000313" key="3">
    <source>
        <dbReference type="Proteomes" id="UP000694728"/>
    </source>
</evidence>
<keyword evidence="1" id="KW-1133">Transmembrane helix</keyword>
<sequence>QGWFFFSSFTSCQCLFLFLTTCMPGLINYVDSSWSELRFRYHFTLFYFILFGLFSLEAEDAQLHSLRKNRTQEIQPVIQDKRLDVSLSSAIFTYFTYQCYSCSLKLHLRR</sequence>
<dbReference type="AlphaFoldDB" id="A0A8D1GZ58"/>
<dbReference type="Proteomes" id="UP000694728">
    <property type="component" value="Unplaced"/>
</dbReference>